<comment type="caution">
    <text evidence="3">The sequence shown here is derived from an EMBL/GenBank/DDBJ whole genome shotgun (WGS) entry which is preliminary data.</text>
</comment>
<keyword evidence="4" id="KW-1185">Reference proteome</keyword>
<gene>
    <name evidence="3" type="ORF">AXK11_02815</name>
</gene>
<keyword evidence="2" id="KW-0472">Membrane</keyword>
<name>A0A139SRJ0_9BACT</name>
<evidence type="ECO:0000256" key="2">
    <source>
        <dbReference type="SAM" id="Phobius"/>
    </source>
</evidence>
<dbReference type="GO" id="GO:0090313">
    <property type="term" value="P:regulation of protein targeting to membrane"/>
    <property type="evidence" value="ECO:0007669"/>
    <property type="project" value="TreeGrafter"/>
</dbReference>
<feature type="transmembrane region" description="Helical" evidence="2">
    <location>
        <begin position="21"/>
        <end position="45"/>
    </location>
</feature>
<keyword evidence="2" id="KW-0812">Transmembrane</keyword>
<evidence type="ECO:0000313" key="3">
    <source>
        <dbReference type="EMBL" id="KXU37124.1"/>
    </source>
</evidence>
<dbReference type="PANTHER" id="PTHR30441">
    <property type="entry name" value="DUF748 DOMAIN-CONTAINING PROTEIN"/>
    <property type="match status" value="1"/>
</dbReference>
<evidence type="ECO:0000313" key="4">
    <source>
        <dbReference type="Proteomes" id="UP000070058"/>
    </source>
</evidence>
<feature type="region of interest" description="Disordered" evidence="1">
    <location>
        <begin position="927"/>
        <end position="983"/>
    </location>
</feature>
<dbReference type="PANTHER" id="PTHR30441:SF8">
    <property type="entry name" value="DUF748 DOMAIN-CONTAINING PROTEIN"/>
    <property type="match status" value="1"/>
</dbReference>
<feature type="compositionally biased region" description="Low complexity" evidence="1">
    <location>
        <begin position="927"/>
        <end position="957"/>
    </location>
</feature>
<protein>
    <submittedName>
        <fullName evidence="3">Uncharacterized protein</fullName>
    </submittedName>
</protein>
<dbReference type="InterPro" id="IPR052894">
    <property type="entry name" value="AsmA-related"/>
</dbReference>
<dbReference type="AlphaFoldDB" id="A0A139SRJ0"/>
<accession>A0A139SRJ0</accession>
<proteinExistence type="predicted"/>
<feature type="compositionally biased region" description="Polar residues" evidence="1">
    <location>
        <begin position="961"/>
        <end position="971"/>
    </location>
</feature>
<sequence>MPASVPRPPPPLLRHGLRFCGHCLGCFFWWTLWLGLGLLLGFQIYTATTKQMPVPPFLLRSLEQQLSNSELSAQLGKTSFDPTGQIVIQDLRLSLPRFAEPVAQVRSLYIQLDPLALLTGRVQADALRANGLSLYIPALLSGSGARELLIENAELALSTREHALEFTEFSAQSAQLGNLALSIQGRVDPRPLIRTKATETLPAAELFARYYPLLCRRLGEAAQWTAGLHPSTRIDIALSPDDVAGAFAEITITGNGYDAPKHASPPFSLGAFRVTSSPLPLHSTAPVPLQIDLALRALDLELPPLPPLPTRVAPSALPPHFALRQNSPIDRQARVLGLRGTLRGLVDFAQMRVRPQALAVAAAELRFAGASPRDISLQAELDGWPRIRSAALLQIGGAPLDLDARFTLGEPDAQLHASGRLPPALLDLASEYTSTDLSRFVRLGAAPEIDLELRIAGGRLAALTGRFDARAVWAHGLTLDQIGGRVTFSGKRFEAPQAYAAIGSNYAHGSYTQDLGTRDYRFLLSGQLNPPDISLWFHDWWAQFWQNFDLSKNAPTASVDVRGRWGEPQHSRVFVYADSHSPTIEGAALDQVRTRIYIKPDYYHAMELSIRRGTQSANGWFLRRNDPATRQLAREDFDFSSTLDMPTLGALSGPEVQAAIAPFYFAEPVSVKARGFIAAAGARHIDLHGSTKGDFTFYDFPLNGLNFTAMIDDDMLLVDSLSAGLAEGLVSGRVLLQGTGEAQTLGFDLSLAQGKFYKWTGIVSDYLARRRGEEPPPNVEKNTNVTIDLDLSAEGRPGDTLSFMGSGNMELKGRGLGEIHIFGLLSELLNFTALHFNRLLTSFSIEGDKIVFPEVHITGSNSAITASGHYALDRGQLDFRARINPFQESRSILKTIAGLMLTPISNVLEVRLTGPLDNPKWNFLHFSSNPATAPNNPNAASNNAAAPAPEENPPQAEVPETSETGSNTQIDAANVHHNTGADY</sequence>
<evidence type="ECO:0000256" key="1">
    <source>
        <dbReference type="SAM" id="MobiDB-lite"/>
    </source>
</evidence>
<dbReference type="EMBL" id="LSZQ01000022">
    <property type="protein sequence ID" value="KXU37124.1"/>
    <property type="molecule type" value="Genomic_DNA"/>
</dbReference>
<keyword evidence="2" id="KW-1133">Transmembrane helix</keyword>
<dbReference type="GO" id="GO:0005886">
    <property type="term" value="C:plasma membrane"/>
    <property type="evidence" value="ECO:0007669"/>
    <property type="project" value="TreeGrafter"/>
</dbReference>
<organism evidence="3 4">
    <name type="scientific">Cephaloticoccus primus</name>
    <dbReference type="NCBI Taxonomy" id="1548207"/>
    <lineage>
        <taxon>Bacteria</taxon>
        <taxon>Pseudomonadati</taxon>
        <taxon>Verrucomicrobiota</taxon>
        <taxon>Opitutia</taxon>
        <taxon>Opitutales</taxon>
        <taxon>Opitutaceae</taxon>
        <taxon>Cephaloticoccus</taxon>
    </lineage>
</organism>
<dbReference type="Proteomes" id="UP000070058">
    <property type="component" value="Unassembled WGS sequence"/>
</dbReference>
<reference evidence="4" key="1">
    <citation type="submission" date="2016-02" db="EMBL/GenBank/DDBJ databases">
        <authorList>
            <person name="Sanders J.G."/>
            <person name="Lin J.Y."/>
            <person name="Wertz J.T."/>
            <person name="Russell J.A."/>
            <person name="Moreau C.S."/>
            <person name="Powell S."/>
        </authorList>
    </citation>
    <scope>NUCLEOTIDE SEQUENCE [LARGE SCALE GENOMIC DNA]</scope>
    <source>
        <strain evidence="4">CAG34</strain>
    </source>
</reference>
<dbReference type="STRING" id="1548207.AXK11_02815"/>